<feature type="transmembrane region" description="Helical" evidence="8">
    <location>
        <begin position="65"/>
        <end position="92"/>
    </location>
</feature>
<evidence type="ECO:0000313" key="11">
    <source>
        <dbReference type="Proteomes" id="UP001229251"/>
    </source>
</evidence>
<keyword evidence="7 8" id="KW-0472">Membrane</keyword>
<dbReference type="GO" id="GO:0055085">
    <property type="term" value="P:transmembrane transport"/>
    <property type="evidence" value="ECO:0007669"/>
    <property type="project" value="InterPro"/>
</dbReference>
<dbReference type="SUPFAM" id="SSF161098">
    <property type="entry name" value="MetI-like"/>
    <property type="match status" value="1"/>
</dbReference>
<evidence type="ECO:0000256" key="5">
    <source>
        <dbReference type="ARBA" id="ARBA00022692"/>
    </source>
</evidence>
<keyword evidence="3" id="KW-1003">Cell membrane</keyword>
<dbReference type="Gene3D" id="1.10.3720.10">
    <property type="entry name" value="MetI-like"/>
    <property type="match status" value="1"/>
</dbReference>
<dbReference type="AlphaFoldDB" id="A0AAJ1Q6G1"/>
<comment type="subcellular location">
    <subcellularLocation>
        <location evidence="1">Cell inner membrane</location>
        <topology evidence="1">Multi-pass membrane protein</topology>
    </subcellularLocation>
    <subcellularLocation>
        <location evidence="8">Cell membrane</location>
        <topology evidence="8">Multi-pass membrane protein</topology>
    </subcellularLocation>
</comment>
<name>A0AAJ1Q6G1_9LACT</name>
<evidence type="ECO:0000313" key="10">
    <source>
        <dbReference type="EMBL" id="MDK7187421.1"/>
    </source>
</evidence>
<feature type="transmembrane region" description="Helical" evidence="8">
    <location>
        <begin position="199"/>
        <end position="224"/>
    </location>
</feature>
<keyword evidence="2 8" id="KW-0813">Transport</keyword>
<dbReference type="InterPro" id="IPR035906">
    <property type="entry name" value="MetI-like_sf"/>
</dbReference>
<gene>
    <name evidence="10" type="ORF">QP433_05455</name>
</gene>
<comment type="similarity">
    <text evidence="8">Belongs to the binding-protein-dependent transport system permease family.</text>
</comment>
<evidence type="ECO:0000256" key="6">
    <source>
        <dbReference type="ARBA" id="ARBA00022989"/>
    </source>
</evidence>
<evidence type="ECO:0000256" key="1">
    <source>
        <dbReference type="ARBA" id="ARBA00004429"/>
    </source>
</evidence>
<protein>
    <submittedName>
        <fullName evidence="10">ABC transporter permease subunit</fullName>
    </submittedName>
</protein>
<evidence type="ECO:0000259" key="9">
    <source>
        <dbReference type="PROSITE" id="PS50928"/>
    </source>
</evidence>
<organism evidence="10 11">
    <name type="scientific">Facklamia hominis</name>
    <dbReference type="NCBI Taxonomy" id="178214"/>
    <lineage>
        <taxon>Bacteria</taxon>
        <taxon>Bacillati</taxon>
        <taxon>Bacillota</taxon>
        <taxon>Bacilli</taxon>
        <taxon>Lactobacillales</taxon>
        <taxon>Aerococcaceae</taxon>
        <taxon>Facklamia</taxon>
    </lineage>
</organism>
<dbReference type="RefSeq" id="WP_006907886.1">
    <property type="nucleotide sequence ID" value="NZ_JASOOE010000009.1"/>
</dbReference>
<feature type="transmembrane region" description="Helical" evidence="8">
    <location>
        <begin position="104"/>
        <end position="124"/>
    </location>
</feature>
<keyword evidence="4" id="KW-0997">Cell inner membrane</keyword>
<reference evidence="10" key="1">
    <citation type="submission" date="2023-05" db="EMBL/GenBank/DDBJ databases">
        <title>Cataloging the Phylogenetic Diversity of Human Bladder Bacteria.</title>
        <authorList>
            <person name="Du J."/>
        </authorList>
    </citation>
    <scope>NUCLEOTIDE SEQUENCE</scope>
    <source>
        <strain evidence="10">UMB1231</strain>
    </source>
</reference>
<evidence type="ECO:0000256" key="7">
    <source>
        <dbReference type="ARBA" id="ARBA00023136"/>
    </source>
</evidence>
<sequence length="301" mass="33792">MNRSLFKRGQAWLLFMPQLLVTTLLMIGVIVGMVQSFGIIPSLGLTDFTTDYYRETLANPRLIEAMVFSLRIALGSSFLSLLFGLGIIYIWISAVGKTQWTESLLRIPIIIPHIIVALFAMQFLGRTGILARLFYALGFDQAQSLFNQVLYSDNAWGIIIAFLWKEVPFVVFYVYPMVAAVGSSLGQAARTLGANHRQAFLRIVLPLSKQTIFAAFFIIFMYSLGSYELPALLGPTTPKALPVMAYEAYGHPDLHHRPYAMAYNGILLTMGLVLSGLFYGLISWPQLKRAWQVKRRAKHEA</sequence>
<proteinExistence type="inferred from homology"/>
<dbReference type="CDD" id="cd06261">
    <property type="entry name" value="TM_PBP2"/>
    <property type="match status" value="1"/>
</dbReference>
<feature type="transmembrane region" description="Helical" evidence="8">
    <location>
        <begin position="155"/>
        <end position="178"/>
    </location>
</feature>
<accession>A0AAJ1Q6G1</accession>
<dbReference type="InterPro" id="IPR000515">
    <property type="entry name" value="MetI-like"/>
</dbReference>
<comment type="caution">
    <text evidence="10">The sequence shown here is derived from an EMBL/GenBank/DDBJ whole genome shotgun (WGS) entry which is preliminary data.</text>
</comment>
<evidence type="ECO:0000256" key="2">
    <source>
        <dbReference type="ARBA" id="ARBA00022448"/>
    </source>
</evidence>
<dbReference type="PROSITE" id="PS50928">
    <property type="entry name" value="ABC_TM1"/>
    <property type="match status" value="1"/>
</dbReference>
<evidence type="ECO:0000256" key="3">
    <source>
        <dbReference type="ARBA" id="ARBA00022475"/>
    </source>
</evidence>
<dbReference type="PANTHER" id="PTHR43357">
    <property type="entry name" value="INNER MEMBRANE ABC TRANSPORTER PERMEASE PROTEIN YDCV"/>
    <property type="match status" value="1"/>
</dbReference>
<evidence type="ECO:0000256" key="8">
    <source>
        <dbReference type="RuleBase" id="RU363032"/>
    </source>
</evidence>
<evidence type="ECO:0000256" key="4">
    <source>
        <dbReference type="ARBA" id="ARBA00022519"/>
    </source>
</evidence>
<dbReference type="Pfam" id="PF00528">
    <property type="entry name" value="BPD_transp_1"/>
    <property type="match status" value="1"/>
</dbReference>
<dbReference type="EMBL" id="JASOOE010000009">
    <property type="protein sequence ID" value="MDK7187421.1"/>
    <property type="molecule type" value="Genomic_DNA"/>
</dbReference>
<feature type="transmembrane region" description="Helical" evidence="8">
    <location>
        <begin position="12"/>
        <end position="45"/>
    </location>
</feature>
<feature type="transmembrane region" description="Helical" evidence="8">
    <location>
        <begin position="261"/>
        <end position="282"/>
    </location>
</feature>
<dbReference type="Proteomes" id="UP001229251">
    <property type="component" value="Unassembled WGS sequence"/>
</dbReference>
<keyword evidence="6 8" id="KW-1133">Transmembrane helix</keyword>
<feature type="domain" description="ABC transmembrane type-1" evidence="9">
    <location>
        <begin position="66"/>
        <end position="278"/>
    </location>
</feature>
<dbReference type="GO" id="GO:0005886">
    <property type="term" value="C:plasma membrane"/>
    <property type="evidence" value="ECO:0007669"/>
    <property type="project" value="UniProtKB-SubCell"/>
</dbReference>
<keyword evidence="5 8" id="KW-0812">Transmembrane</keyword>
<dbReference type="PANTHER" id="PTHR43357:SF4">
    <property type="entry name" value="INNER MEMBRANE ABC TRANSPORTER PERMEASE PROTEIN YDCV"/>
    <property type="match status" value="1"/>
</dbReference>